<keyword evidence="1" id="KW-1133">Transmembrane helix</keyword>
<dbReference type="Proteomes" id="UP000664167">
    <property type="component" value="Unassembled WGS sequence"/>
</dbReference>
<name>A0A939FGG7_9ACTN</name>
<evidence type="ECO:0000313" key="3">
    <source>
        <dbReference type="Proteomes" id="UP000664167"/>
    </source>
</evidence>
<feature type="transmembrane region" description="Helical" evidence="1">
    <location>
        <begin position="6"/>
        <end position="26"/>
    </location>
</feature>
<dbReference type="AlphaFoldDB" id="A0A939FGG7"/>
<evidence type="ECO:0000313" key="2">
    <source>
        <dbReference type="EMBL" id="MBO0516660.1"/>
    </source>
</evidence>
<keyword evidence="3" id="KW-1185">Reference proteome</keyword>
<dbReference type="EMBL" id="JAFLRJ010000429">
    <property type="protein sequence ID" value="MBO0516660.1"/>
    <property type="molecule type" value="Genomic_DNA"/>
</dbReference>
<protein>
    <submittedName>
        <fullName evidence="2">DUF2993 domain-containing protein</fullName>
    </submittedName>
</protein>
<evidence type="ECO:0000256" key="1">
    <source>
        <dbReference type="SAM" id="Phobius"/>
    </source>
</evidence>
<proteinExistence type="predicted"/>
<dbReference type="Pfam" id="PF11209">
    <property type="entry name" value="LmeA"/>
    <property type="match status" value="1"/>
</dbReference>
<accession>A0A939FGG7</accession>
<reference evidence="2" key="1">
    <citation type="submission" date="2021-03" db="EMBL/GenBank/DDBJ databases">
        <title>Streptomyces poriferae sp. nov., a novel marine sponge-derived Actinobacteria species with anti-MRSA activity.</title>
        <authorList>
            <person name="Sandoval-Powers M."/>
            <person name="Kralova S."/>
            <person name="Nguyen G.-S."/>
            <person name="Fawwal D."/>
            <person name="Degnes K."/>
            <person name="Klinkenberg G."/>
            <person name="Sletta H."/>
            <person name="Wentzel A."/>
            <person name="Liles M.R."/>
        </authorList>
    </citation>
    <scope>NUCLEOTIDE SEQUENCE</scope>
    <source>
        <strain evidence="2">DSM 41794</strain>
    </source>
</reference>
<keyword evidence="1" id="KW-0472">Membrane</keyword>
<sequence length="242" mass="24934">MRGLRILLIIVVVLGGIFVAVDRIAVNVAENKAADKIRSSQGLNSTPDVSIKGFPFLTQVASSELDEVDVKLAGITATAQGRSIQLTEVRAELKNVKINSSFSSAVAASATGSARVSYADLTKSAPKGATVSYAGAERAAKGQVKVTGSIADLLTGAGISVPESLKALPPLSTYSTVSLVGGDQVRLHAESLPPLVEDSLRKVVDYNLKIDGLPSSIKLDKTAAAEDGIEFSGTGTNVDLAG</sequence>
<dbReference type="InterPro" id="IPR021373">
    <property type="entry name" value="DUF2993"/>
</dbReference>
<organism evidence="2 3">
    <name type="scientific">Streptomyces beijiangensis</name>
    <dbReference type="NCBI Taxonomy" id="163361"/>
    <lineage>
        <taxon>Bacteria</taxon>
        <taxon>Bacillati</taxon>
        <taxon>Actinomycetota</taxon>
        <taxon>Actinomycetes</taxon>
        <taxon>Kitasatosporales</taxon>
        <taxon>Streptomycetaceae</taxon>
        <taxon>Streptomyces</taxon>
    </lineage>
</organism>
<comment type="caution">
    <text evidence="2">The sequence shown here is derived from an EMBL/GenBank/DDBJ whole genome shotgun (WGS) entry which is preliminary data.</text>
</comment>
<dbReference type="RefSeq" id="WP_206968542.1">
    <property type="nucleotide sequence ID" value="NZ_BAAAJJ010000001.1"/>
</dbReference>
<gene>
    <name evidence="2" type="ORF">J0695_33545</name>
</gene>
<keyword evidence="1" id="KW-0812">Transmembrane</keyword>